<reference evidence="1 3" key="1">
    <citation type="submission" date="2021-03" db="EMBL/GenBank/DDBJ databases">
        <title>Draft genome and methylome analysis of Thiotrix fructosivoruns ATCC 49748.</title>
        <authorList>
            <person name="Fomenkov A."/>
            <person name="Grabovich M.Y."/>
            <person name="Roberts R.J."/>
        </authorList>
    </citation>
    <scope>NUCLEOTIDE SEQUENCE [LARGE SCALE GENOMIC DNA]</scope>
    <source>
        <strain evidence="1 3">ATCC 49748</strain>
    </source>
</reference>
<dbReference type="Proteomes" id="UP000664466">
    <property type="component" value="Unassembled WGS sequence"/>
</dbReference>
<organism evidence="2">
    <name type="scientific">Thiothrix fructosivorans</name>
    <dbReference type="NCBI Taxonomy" id="111770"/>
    <lineage>
        <taxon>Bacteria</taxon>
        <taxon>Pseudomonadati</taxon>
        <taxon>Pseudomonadota</taxon>
        <taxon>Gammaproteobacteria</taxon>
        <taxon>Thiotrichales</taxon>
        <taxon>Thiotrichaceae</taxon>
        <taxon>Thiothrix</taxon>
    </lineage>
</organism>
<accession>A0A8B0SGL0</accession>
<dbReference type="EMBL" id="CP072748">
    <property type="protein sequence ID" value="QTX10291.1"/>
    <property type="molecule type" value="Genomic_DNA"/>
</dbReference>
<reference evidence="2" key="2">
    <citation type="submission" date="2021-04" db="EMBL/GenBank/DDBJ databases">
        <title>Complete Genome and methylome analysis of Thiothrix fructosivorans ATCC 49748.</title>
        <authorList>
            <person name="Fomenkov A."/>
            <person name="Sun L."/>
            <person name="Vincze T."/>
            <person name="Grabovich M.Y."/>
            <person name="Roberts R.J."/>
        </authorList>
    </citation>
    <scope>NUCLEOTIDE SEQUENCE</scope>
    <source>
        <strain evidence="2">ATCC 49748</strain>
    </source>
</reference>
<evidence type="ECO:0000313" key="1">
    <source>
        <dbReference type="EMBL" id="MBO0613924.1"/>
    </source>
</evidence>
<dbReference type="EMBL" id="JAFMPM010000007">
    <property type="protein sequence ID" value="MBO0613924.1"/>
    <property type="molecule type" value="Genomic_DNA"/>
</dbReference>
<dbReference type="RefSeq" id="WP_207251659.1">
    <property type="nucleotide sequence ID" value="NZ_JAFMPM010000007.1"/>
</dbReference>
<keyword evidence="3" id="KW-1185">Reference proteome</keyword>
<gene>
    <name evidence="2" type="ORF">J1836_017150</name>
    <name evidence="1" type="ORF">J1836_13520</name>
</gene>
<evidence type="ECO:0000313" key="3">
    <source>
        <dbReference type="Proteomes" id="UP000664466"/>
    </source>
</evidence>
<protein>
    <submittedName>
        <fullName evidence="2">Uncharacterized protein</fullName>
    </submittedName>
</protein>
<name>A0A8B0SGL0_9GAMM</name>
<sequence length="196" mass="22483">MVKVAILHEGHADKSLDNWLLKELTAELAKENPVVFNWNRVQCYGMQGKSTFFDITNVKYSDLLPQIIEDQITKVLFVIDADCHENDAVYGGYHNTLNQWQTLVMNQLNIAEISDIFISCDPITQTGYVESLLLSTLDDDKKTCIETFLACSDFQQKDNAKAILRQIYKTAYPKAPYDLQHAHFDELKQKLRALFS</sequence>
<proteinExistence type="predicted"/>
<evidence type="ECO:0000313" key="2">
    <source>
        <dbReference type="EMBL" id="QTX10291.1"/>
    </source>
</evidence>
<dbReference type="AlphaFoldDB" id="A0A8B0SGL0"/>